<protein>
    <submittedName>
        <fullName evidence="11">tRNA nucleotidyltransferase/poly(A) polymerase</fullName>
        <ecNumber evidence="11">2.7.7.19</ecNumber>
    </submittedName>
</protein>
<evidence type="ECO:0000256" key="3">
    <source>
        <dbReference type="ARBA" id="ARBA00022694"/>
    </source>
</evidence>
<evidence type="ECO:0000256" key="2">
    <source>
        <dbReference type="ARBA" id="ARBA00022679"/>
    </source>
</evidence>
<dbReference type="InterPro" id="IPR002646">
    <property type="entry name" value="PolA_pol_head_dom"/>
</dbReference>
<dbReference type="PANTHER" id="PTHR46173">
    <property type="entry name" value="CCA TRNA NUCLEOTIDYLTRANSFERASE 1, MITOCHONDRIAL"/>
    <property type="match status" value="1"/>
</dbReference>
<sequence length="432" mass="47829">MPESPEASRLFAVEVVRILRDAGYEACWAGGCVRDQLLGKTPKDYDVATSARPEQVRSVFGRSRTIPIGAAFGVMTVLGPREANPIEVATFREDSDYSDGRRPDRVAYSTAEADAQRRDFTINGLFFDPLEERVIDYIDGQRDLHDGVVKAIGDPYERIAEDKLRMLRAIRFTANFRFTMDEATWQAVRREAPLIHKVSPERIAAELRRMLVNGQRATALLLLRDSRLLAEILPESEDVFAEGTDDQGDAPSRWTTTLALLDALREPTFSVGLAALFFEICEQGRTCRPAEAACRRWRLSNEESKGALFLLQHALTVVAAQRMPWSQVQRLLVSPRAAELVDFAAAVGQVISGEQAGVALCRERLAWPAEELNPPTLLTGNELKAAGVPTGPYYKALLDAVRDAQLDGQILTAEDAAAFAHQHWSQLQGKPG</sequence>
<keyword evidence="7" id="KW-0460">Magnesium</keyword>
<organism evidence="11 12">
    <name type="scientific">Lignipirellula cremea</name>
    <dbReference type="NCBI Taxonomy" id="2528010"/>
    <lineage>
        <taxon>Bacteria</taxon>
        <taxon>Pseudomonadati</taxon>
        <taxon>Planctomycetota</taxon>
        <taxon>Planctomycetia</taxon>
        <taxon>Pirellulales</taxon>
        <taxon>Pirellulaceae</taxon>
        <taxon>Lignipirellula</taxon>
    </lineage>
</organism>
<dbReference type="GO" id="GO:0046872">
    <property type="term" value="F:metal ion binding"/>
    <property type="evidence" value="ECO:0007669"/>
    <property type="project" value="UniProtKB-KW"/>
</dbReference>
<evidence type="ECO:0000256" key="1">
    <source>
        <dbReference type="ARBA" id="ARBA00001946"/>
    </source>
</evidence>
<name>A0A518DR09_9BACT</name>
<keyword evidence="3" id="KW-0819">tRNA processing</keyword>
<dbReference type="GO" id="GO:0000049">
    <property type="term" value="F:tRNA binding"/>
    <property type="evidence" value="ECO:0007669"/>
    <property type="project" value="TreeGrafter"/>
</dbReference>
<dbReference type="KEGG" id="lcre:Pla8534_20640"/>
<dbReference type="RefSeq" id="WP_197443155.1">
    <property type="nucleotide sequence ID" value="NZ_CP036433.1"/>
</dbReference>
<dbReference type="Proteomes" id="UP000317648">
    <property type="component" value="Chromosome"/>
</dbReference>
<dbReference type="Pfam" id="PF12627">
    <property type="entry name" value="PolyA_pol_RNAbd"/>
    <property type="match status" value="1"/>
</dbReference>
<reference evidence="11 12" key="1">
    <citation type="submission" date="2019-02" db="EMBL/GenBank/DDBJ databases">
        <title>Deep-cultivation of Planctomycetes and their phenomic and genomic characterization uncovers novel biology.</title>
        <authorList>
            <person name="Wiegand S."/>
            <person name="Jogler M."/>
            <person name="Boedeker C."/>
            <person name="Pinto D."/>
            <person name="Vollmers J."/>
            <person name="Rivas-Marin E."/>
            <person name="Kohn T."/>
            <person name="Peeters S.H."/>
            <person name="Heuer A."/>
            <person name="Rast P."/>
            <person name="Oberbeckmann S."/>
            <person name="Bunk B."/>
            <person name="Jeske O."/>
            <person name="Meyerdierks A."/>
            <person name="Storesund J.E."/>
            <person name="Kallscheuer N."/>
            <person name="Luecker S."/>
            <person name="Lage O.M."/>
            <person name="Pohl T."/>
            <person name="Merkel B.J."/>
            <person name="Hornburger P."/>
            <person name="Mueller R.-W."/>
            <person name="Bruemmer F."/>
            <person name="Labrenz M."/>
            <person name="Spormann A.M."/>
            <person name="Op den Camp H."/>
            <person name="Overmann J."/>
            <person name="Amann R."/>
            <person name="Jetten M.S.M."/>
            <person name="Mascher T."/>
            <person name="Medema M.H."/>
            <person name="Devos D.P."/>
            <person name="Kaster A.-K."/>
            <person name="Ovreas L."/>
            <person name="Rohde M."/>
            <person name="Galperin M.Y."/>
            <person name="Jogler C."/>
        </authorList>
    </citation>
    <scope>NUCLEOTIDE SEQUENCE [LARGE SCALE GENOMIC DNA]</scope>
    <source>
        <strain evidence="11 12">Pla85_3_4</strain>
    </source>
</reference>
<gene>
    <name evidence="11" type="ORF">Pla8534_20640</name>
</gene>
<evidence type="ECO:0000256" key="7">
    <source>
        <dbReference type="ARBA" id="ARBA00022842"/>
    </source>
</evidence>
<dbReference type="InterPro" id="IPR043519">
    <property type="entry name" value="NT_sf"/>
</dbReference>
<keyword evidence="5" id="KW-0479">Metal-binding</keyword>
<dbReference type="EC" id="2.7.7.19" evidence="11"/>
<evidence type="ECO:0000313" key="11">
    <source>
        <dbReference type="EMBL" id="QDU94275.1"/>
    </source>
</evidence>
<evidence type="ECO:0000259" key="10">
    <source>
        <dbReference type="Pfam" id="PF12627"/>
    </source>
</evidence>
<evidence type="ECO:0000256" key="4">
    <source>
        <dbReference type="ARBA" id="ARBA00022695"/>
    </source>
</evidence>
<accession>A0A518DR09</accession>
<evidence type="ECO:0000313" key="12">
    <source>
        <dbReference type="Proteomes" id="UP000317648"/>
    </source>
</evidence>
<dbReference type="Pfam" id="PF01743">
    <property type="entry name" value="PolyA_pol"/>
    <property type="match status" value="1"/>
</dbReference>
<dbReference type="PANTHER" id="PTHR46173:SF1">
    <property type="entry name" value="CCA TRNA NUCLEOTIDYLTRANSFERASE 1, MITOCHONDRIAL"/>
    <property type="match status" value="1"/>
</dbReference>
<keyword evidence="4 11" id="KW-0548">Nucleotidyltransferase</keyword>
<evidence type="ECO:0000259" key="9">
    <source>
        <dbReference type="Pfam" id="PF01743"/>
    </source>
</evidence>
<dbReference type="InterPro" id="IPR032828">
    <property type="entry name" value="PolyA_RNA-bd"/>
</dbReference>
<feature type="domain" description="Poly A polymerase head" evidence="9">
    <location>
        <begin position="29"/>
        <end position="149"/>
    </location>
</feature>
<dbReference type="SUPFAM" id="SSF81891">
    <property type="entry name" value="Poly A polymerase C-terminal region-like"/>
    <property type="match status" value="1"/>
</dbReference>
<dbReference type="InterPro" id="IPR050264">
    <property type="entry name" value="Bact_CCA-adding_enz_type3_sf"/>
</dbReference>
<comment type="cofactor">
    <cofactor evidence="1">
        <name>Mg(2+)</name>
        <dbReference type="ChEBI" id="CHEBI:18420"/>
    </cofactor>
</comment>
<keyword evidence="2 8" id="KW-0808">Transferase</keyword>
<dbReference type="GO" id="GO:0008033">
    <property type="term" value="P:tRNA processing"/>
    <property type="evidence" value="ECO:0007669"/>
    <property type="project" value="UniProtKB-KW"/>
</dbReference>
<dbReference type="EMBL" id="CP036433">
    <property type="protein sequence ID" value="QDU94275.1"/>
    <property type="molecule type" value="Genomic_DNA"/>
</dbReference>
<proteinExistence type="inferred from homology"/>
<dbReference type="Gene3D" id="1.10.3090.10">
    <property type="entry name" value="cca-adding enzyme, domain 2"/>
    <property type="match status" value="1"/>
</dbReference>
<keyword evidence="8" id="KW-0694">RNA-binding</keyword>
<dbReference type="GO" id="GO:0000166">
    <property type="term" value="F:nucleotide binding"/>
    <property type="evidence" value="ECO:0007669"/>
    <property type="project" value="UniProtKB-KW"/>
</dbReference>
<dbReference type="AlphaFoldDB" id="A0A518DR09"/>
<dbReference type="CDD" id="cd05398">
    <property type="entry name" value="NT_ClassII-CCAase"/>
    <property type="match status" value="1"/>
</dbReference>
<feature type="domain" description="tRNA nucleotidyltransferase/poly(A) polymerase RNA and SrmB- binding" evidence="10">
    <location>
        <begin position="178"/>
        <end position="237"/>
    </location>
</feature>
<evidence type="ECO:0000256" key="5">
    <source>
        <dbReference type="ARBA" id="ARBA00022723"/>
    </source>
</evidence>
<evidence type="ECO:0000256" key="6">
    <source>
        <dbReference type="ARBA" id="ARBA00022741"/>
    </source>
</evidence>
<dbReference type="GO" id="GO:1990817">
    <property type="term" value="F:poly(A) RNA polymerase activity"/>
    <property type="evidence" value="ECO:0007669"/>
    <property type="project" value="UniProtKB-EC"/>
</dbReference>
<dbReference type="SUPFAM" id="SSF81301">
    <property type="entry name" value="Nucleotidyltransferase"/>
    <property type="match status" value="1"/>
</dbReference>
<dbReference type="Gene3D" id="3.30.460.10">
    <property type="entry name" value="Beta Polymerase, domain 2"/>
    <property type="match status" value="1"/>
</dbReference>
<evidence type="ECO:0000256" key="8">
    <source>
        <dbReference type="RuleBase" id="RU003953"/>
    </source>
</evidence>
<keyword evidence="12" id="KW-1185">Reference proteome</keyword>
<comment type="similarity">
    <text evidence="8">Belongs to the tRNA nucleotidyltransferase/poly(A) polymerase family.</text>
</comment>
<keyword evidence="6" id="KW-0547">Nucleotide-binding</keyword>